<evidence type="ECO:0000256" key="4">
    <source>
        <dbReference type="ARBA" id="ARBA00023288"/>
    </source>
</evidence>
<dbReference type="AlphaFoldDB" id="A0A6M4AUY0"/>
<dbReference type="Pfam" id="PF05433">
    <property type="entry name" value="Rick_17kDa_Anti"/>
    <property type="match status" value="1"/>
</dbReference>
<comment type="similarity">
    <text evidence="2">Belongs to the rickettsiale 17 kDa surface antigen family.</text>
</comment>
<keyword evidence="5" id="KW-0732">Signal</keyword>
<accession>A0A6M4AUY0</accession>
<keyword evidence="8" id="KW-1185">Reference proteome</keyword>
<feature type="signal peptide" evidence="5">
    <location>
        <begin position="1"/>
        <end position="25"/>
    </location>
</feature>
<evidence type="ECO:0000259" key="6">
    <source>
        <dbReference type="Pfam" id="PF05433"/>
    </source>
</evidence>
<dbReference type="GO" id="GO:0009279">
    <property type="term" value="C:cell outer membrane"/>
    <property type="evidence" value="ECO:0007669"/>
    <property type="project" value="UniProtKB-SubCell"/>
</dbReference>
<dbReference type="InterPro" id="IPR008816">
    <property type="entry name" value="Gly_zipper_2TM_dom"/>
</dbReference>
<sequence>MKKSILSIVAAATIASGFASVPTVAAAQYYDRGGYEDRYRDRYDRREYRRDQRREHRRDYRRGDYYRGGYDRGHYNDRGYYDGRGYRGCSDGSGGTIIGGVAGALAGRELAGRRGDRTAGAIIGGAIGALAGRAIDRSDNRCR</sequence>
<evidence type="ECO:0000313" key="8">
    <source>
        <dbReference type="Proteomes" id="UP000503018"/>
    </source>
</evidence>
<evidence type="ECO:0000256" key="5">
    <source>
        <dbReference type="SAM" id="SignalP"/>
    </source>
</evidence>
<dbReference type="RefSeq" id="WP_169945223.1">
    <property type="nucleotide sequence ID" value="NZ_CP053015.1"/>
</dbReference>
<dbReference type="Proteomes" id="UP000503018">
    <property type="component" value="Chromosome"/>
</dbReference>
<evidence type="ECO:0000313" key="7">
    <source>
        <dbReference type="EMBL" id="QJQ32220.1"/>
    </source>
</evidence>
<organism evidence="7 8">
    <name type="scientific">Sphingomonas lacunae</name>
    <dbReference type="NCBI Taxonomy" id="2698828"/>
    <lineage>
        <taxon>Bacteria</taxon>
        <taxon>Pseudomonadati</taxon>
        <taxon>Pseudomonadota</taxon>
        <taxon>Alphaproteobacteria</taxon>
        <taxon>Sphingomonadales</taxon>
        <taxon>Sphingomonadaceae</taxon>
        <taxon>Sphingomonas</taxon>
    </lineage>
</organism>
<keyword evidence="4" id="KW-0449">Lipoprotein</keyword>
<dbReference type="KEGG" id="slan:GV829_06925"/>
<name>A0A6M4AUY0_9SPHN</name>
<reference evidence="7 8" key="1">
    <citation type="submission" date="2020-01" db="EMBL/GenBank/DDBJ databases">
        <title>Sphingomonas sp. strain CSW-10.</title>
        <authorList>
            <person name="Chen W.-M."/>
        </authorList>
    </citation>
    <scope>NUCLEOTIDE SEQUENCE [LARGE SCALE GENOMIC DNA]</scope>
    <source>
        <strain evidence="7 8">CSW-10</strain>
    </source>
</reference>
<feature type="domain" description="Glycine zipper 2TM" evidence="6">
    <location>
        <begin position="94"/>
        <end position="135"/>
    </location>
</feature>
<evidence type="ECO:0000256" key="2">
    <source>
        <dbReference type="ARBA" id="ARBA00008681"/>
    </source>
</evidence>
<proteinExistence type="inferred from homology"/>
<protein>
    <recommendedName>
        <fullName evidence="3">17 kDa surface antigen</fullName>
    </recommendedName>
</protein>
<comment type="subcellular location">
    <subcellularLocation>
        <location evidence="1">Cell outer membrane</location>
        <topology evidence="1">Lipid-anchor</topology>
    </subcellularLocation>
</comment>
<feature type="chain" id="PRO_5026911929" description="17 kDa surface antigen" evidence="5">
    <location>
        <begin position="26"/>
        <end position="143"/>
    </location>
</feature>
<evidence type="ECO:0000256" key="1">
    <source>
        <dbReference type="ARBA" id="ARBA00004459"/>
    </source>
</evidence>
<dbReference type="EMBL" id="CP053015">
    <property type="protein sequence ID" value="QJQ32220.1"/>
    <property type="molecule type" value="Genomic_DNA"/>
</dbReference>
<gene>
    <name evidence="7" type="ORF">GV829_06925</name>
</gene>
<evidence type="ECO:0000256" key="3">
    <source>
        <dbReference type="ARBA" id="ARBA00015281"/>
    </source>
</evidence>